<feature type="compositionally biased region" description="Basic residues" evidence="1">
    <location>
        <begin position="1"/>
        <end position="10"/>
    </location>
</feature>
<evidence type="ECO:0000313" key="3">
    <source>
        <dbReference type="Proteomes" id="UP000235388"/>
    </source>
</evidence>
<feature type="region of interest" description="Disordered" evidence="1">
    <location>
        <begin position="510"/>
        <end position="617"/>
    </location>
</feature>
<comment type="caution">
    <text evidence="2">The sequence shown here is derived from an EMBL/GenBank/DDBJ whole genome shotgun (WGS) entry which is preliminary data.</text>
</comment>
<evidence type="ECO:0000256" key="1">
    <source>
        <dbReference type="SAM" id="MobiDB-lite"/>
    </source>
</evidence>
<organism evidence="2 3">
    <name type="scientific">Puccinia coronata f. sp. avenae</name>
    <dbReference type="NCBI Taxonomy" id="200324"/>
    <lineage>
        <taxon>Eukaryota</taxon>
        <taxon>Fungi</taxon>
        <taxon>Dikarya</taxon>
        <taxon>Basidiomycota</taxon>
        <taxon>Pucciniomycotina</taxon>
        <taxon>Pucciniomycetes</taxon>
        <taxon>Pucciniales</taxon>
        <taxon>Pucciniaceae</taxon>
        <taxon>Puccinia</taxon>
    </lineage>
</organism>
<dbReference type="Proteomes" id="UP000235388">
    <property type="component" value="Unassembled WGS sequence"/>
</dbReference>
<dbReference type="OrthoDB" id="2507658at2759"/>
<dbReference type="STRING" id="200324.A0A2N5W8Y9"/>
<keyword evidence="3" id="KW-1185">Reference proteome</keyword>
<evidence type="ECO:0000313" key="2">
    <source>
        <dbReference type="EMBL" id="PLW58709.1"/>
    </source>
</evidence>
<reference evidence="2 3" key="1">
    <citation type="submission" date="2017-11" db="EMBL/GenBank/DDBJ databases">
        <title>De novo assembly and phasing of dikaryotic genomes from two isolates of Puccinia coronata f. sp. avenae, the causal agent of oat crown rust.</title>
        <authorList>
            <person name="Miller M.E."/>
            <person name="Zhang Y."/>
            <person name="Omidvar V."/>
            <person name="Sperschneider J."/>
            <person name="Schwessinger B."/>
            <person name="Raley C."/>
            <person name="Palmer J.M."/>
            <person name="Garnica D."/>
            <person name="Upadhyaya N."/>
            <person name="Rathjen J."/>
            <person name="Taylor J.M."/>
            <person name="Park R.F."/>
            <person name="Dodds P.N."/>
            <person name="Hirsch C.D."/>
            <person name="Kianian S.F."/>
            <person name="Figueroa M."/>
        </authorList>
    </citation>
    <scope>NUCLEOTIDE SEQUENCE [LARGE SCALE GENOMIC DNA]</scope>
    <source>
        <strain evidence="2">12NC29</strain>
    </source>
</reference>
<accession>A0A2N5W8Y9</accession>
<feature type="compositionally biased region" description="Basic and acidic residues" evidence="1">
    <location>
        <begin position="522"/>
        <end position="545"/>
    </location>
</feature>
<dbReference type="EMBL" id="PGCJ01000001">
    <property type="protein sequence ID" value="PLW58709.1"/>
    <property type="molecule type" value="Genomic_DNA"/>
</dbReference>
<gene>
    <name evidence="2" type="ORF">PCANC_00313</name>
</gene>
<feature type="region of interest" description="Disordered" evidence="1">
    <location>
        <begin position="1"/>
        <end position="26"/>
    </location>
</feature>
<protein>
    <submittedName>
        <fullName evidence="2">Uncharacterized protein</fullName>
    </submittedName>
</protein>
<sequence length="639" mass="71064">MPPRTPKKKACGGCTPSQPGVQTPARPPLHAARRLHAYKWREDGRLGVRPGRTGVLAMHACLEGVQALHALRTGVHGWHACPARLTVPNGTLIRVPFGTLIRVPNGTLLRVPRGSRKPLNSRGLREPVRTGVPAVHACLEGVQGLHALQTGVHGQHACQAGPHAEPAVLTPFAFGGACARPSGVPLSSPKLQYLQEFYQLFSTNNQVEHAAKTTSSPALISSNEIQLFKDATSGSVKYGRQVIHVGSNNVRYSQGLMGYLGLQVWCPNLKEDSASLYNAAHRIAAITTFQELVSSRAYDHMNVNPVLAMDSVLVIQAYNHYVHNVLLTKYKKEQKQEGKFAEEAENKKFSKGQERRYKDIIEPIGAHSDDELDPKRGFYKIKTLPYQSKNASKFFCALDIMMKKSAEQDASSNRKRRIRNLPKQPVLSSYTTAPTKLPIDFYDPKWYQNLTPAQQQTIPNIEVVAFLPDASESLKPKHLRHPDKKLTTSSFTRKYWDILVEPYGLLEAESSACDNESDDKAEDLSDRENSNSQSEGHDLDAKSPDVSEDEYHEEGDTGSLYDEDGFVTSDNNGNDNQDDDDRDDDDQDNDEDGEDEDSGDKDWHEEGVNYEQDGDIAMKTNYGVSQAMLNIMEENEEGW</sequence>
<dbReference type="AlphaFoldDB" id="A0A2N5W8Y9"/>
<name>A0A2N5W8Y9_9BASI</name>
<proteinExistence type="predicted"/>
<feature type="compositionally biased region" description="Acidic residues" evidence="1">
    <location>
        <begin position="576"/>
        <end position="599"/>
    </location>
</feature>